<dbReference type="AlphaFoldDB" id="A0A4Y7SYJ9"/>
<evidence type="ECO:0000256" key="1">
    <source>
        <dbReference type="SAM" id="MobiDB-lite"/>
    </source>
</evidence>
<feature type="compositionally biased region" description="Acidic residues" evidence="1">
    <location>
        <begin position="367"/>
        <end position="377"/>
    </location>
</feature>
<accession>A0A4Y7SYJ9</accession>
<feature type="region of interest" description="Disordered" evidence="1">
    <location>
        <begin position="365"/>
        <end position="391"/>
    </location>
</feature>
<evidence type="ECO:0000313" key="2">
    <source>
        <dbReference type="EMBL" id="TEB26922.1"/>
    </source>
</evidence>
<feature type="non-terminal residue" evidence="2">
    <location>
        <position position="833"/>
    </location>
</feature>
<gene>
    <name evidence="2" type="ORF">FA13DRAFT_1600865</name>
</gene>
<dbReference type="EMBL" id="QPFP01000044">
    <property type="protein sequence ID" value="TEB26922.1"/>
    <property type="molecule type" value="Genomic_DNA"/>
</dbReference>
<reference evidence="2 3" key="1">
    <citation type="journal article" date="2019" name="Nat. Ecol. Evol.">
        <title>Megaphylogeny resolves global patterns of mushroom evolution.</title>
        <authorList>
            <person name="Varga T."/>
            <person name="Krizsan K."/>
            <person name="Foldi C."/>
            <person name="Dima B."/>
            <person name="Sanchez-Garcia M."/>
            <person name="Sanchez-Ramirez S."/>
            <person name="Szollosi G.J."/>
            <person name="Szarkandi J.G."/>
            <person name="Papp V."/>
            <person name="Albert L."/>
            <person name="Andreopoulos W."/>
            <person name="Angelini C."/>
            <person name="Antonin V."/>
            <person name="Barry K.W."/>
            <person name="Bougher N.L."/>
            <person name="Buchanan P."/>
            <person name="Buyck B."/>
            <person name="Bense V."/>
            <person name="Catcheside P."/>
            <person name="Chovatia M."/>
            <person name="Cooper J."/>
            <person name="Damon W."/>
            <person name="Desjardin D."/>
            <person name="Finy P."/>
            <person name="Geml J."/>
            <person name="Haridas S."/>
            <person name="Hughes K."/>
            <person name="Justo A."/>
            <person name="Karasinski D."/>
            <person name="Kautmanova I."/>
            <person name="Kiss B."/>
            <person name="Kocsube S."/>
            <person name="Kotiranta H."/>
            <person name="LaButti K.M."/>
            <person name="Lechner B.E."/>
            <person name="Liimatainen K."/>
            <person name="Lipzen A."/>
            <person name="Lukacs Z."/>
            <person name="Mihaltcheva S."/>
            <person name="Morgado L.N."/>
            <person name="Niskanen T."/>
            <person name="Noordeloos M.E."/>
            <person name="Ohm R.A."/>
            <person name="Ortiz-Santana B."/>
            <person name="Ovrebo C."/>
            <person name="Racz N."/>
            <person name="Riley R."/>
            <person name="Savchenko A."/>
            <person name="Shiryaev A."/>
            <person name="Soop K."/>
            <person name="Spirin V."/>
            <person name="Szebenyi C."/>
            <person name="Tomsovsky M."/>
            <person name="Tulloss R.E."/>
            <person name="Uehling J."/>
            <person name="Grigoriev I.V."/>
            <person name="Vagvolgyi C."/>
            <person name="Papp T."/>
            <person name="Martin F.M."/>
            <person name="Miettinen O."/>
            <person name="Hibbett D.S."/>
            <person name="Nagy L.G."/>
        </authorList>
    </citation>
    <scope>NUCLEOTIDE SEQUENCE [LARGE SCALE GENOMIC DNA]</scope>
    <source>
        <strain evidence="2 3">FP101781</strain>
    </source>
</reference>
<feature type="non-terminal residue" evidence="2">
    <location>
        <position position="1"/>
    </location>
</feature>
<evidence type="ECO:0000313" key="3">
    <source>
        <dbReference type="Proteomes" id="UP000298030"/>
    </source>
</evidence>
<dbReference type="OrthoDB" id="3270336at2759"/>
<organism evidence="2 3">
    <name type="scientific">Coprinellus micaceus</name>
    <name type="common">Glistening ink-cap mushroom</name>
    <name type="synonym">Coprinus micaceus</name>
    <dbReference type="NCBI Taxonomy" id="71717"/>
    <lineage>
        <taxon>Eukaryota</taxon>
        <taxon>Fungi</taxon>
        <taxon>Dikarya</taxon>
        <taxon>Basidiomycota</taxon>
        <taxon>Agaricomycotina</taxon>
        <taxon>Agaricomycetes</taxon>
        <taxon>Agaricomycetidae</taxon>
        <taxon>Agaricales</taxon>
        <taxon>Agaricineae</taxon>
        <taxon>Psathyrellaceae</taxon>
        <taxon>Coprinellus</taxon>
    </lineage>
</organism>
<protein>
    <submittedName>
        <fullName evidence="2">Uncharacterized protein</fullName>
    </submittedName>
</protein>
<keyword evidence="3" id="KW-1185">Reference proteome</keyword>
<dbReference type="STRING" id="71717.A0A4Y7SYJ9"/>
<sequence length="833" mass="95458">RLANILLPHRWSKPFGWLCCVPLHPHLRGYPFETLSSLPEPKKFDTSPSPRPPAFKLDFDTKCDWRSLEDGLYRSVTSLKGRYAVPMVLPFLPFGLGYCHENFTNQALARLCLKESRDWFYVWMGALSYAIGFSRRRQKETQNSMYRKFPDWQVTLSQAGLDPAWIDGIQYSSVCNFDLRNTTSRVGCIVDLLDPDSQQPSIDWFVEHGIPVWFRLDSEDQTRFQGPPSKPIPLGLNAGEPSMLRANIPFSSTLQTANVDNSAKHIRQNSYQESPWVAHFQDRSRRHAIILRCETPAQMERRLNRLREPPTSSAPVFEWYPSEDDPNAYDRVPVRPAFRAETLAAYGSKQKRYDSFFNEWDCCDQFGDPDTDDEDDEGRTAPSTDNPLPISLVTDDSYDILNAPQVNKPDQFPRQARDHGPSLVVQEHHGVISALANSSGIADSPQDSPLSQSAGLALQGEVQDVFGIYYGFTPPIPTLSAPPSPTPKSQELFLRVLGTGNIDPTNPYFESLHCRSAHSFLESIIQRKQPAEGTWDIHDSAMLPLRLSPRLRQLTRLTITDRAREDVDKGHIDDVPCYYTFDFPGAKWKLAMLSPETALLVCRLPLDYDPESVVLYLAQRAIPFRLLWAVPRIPRVPAPHPLRLQRPIRKFNHIFTKRDYESYLNLRTLVLSQPHMQASVRRGGIVWRLAVPVLGLNDIMKHPTISRSHITVACPAQMSSDWVDESLTKEDLDIICGVYECVSDDGKQRALKSWWPQALYYEKDECGENYGHWCYRRELWYTERLNAIEHGSEPLNQPFTYTEWKSRQHGSRAIRTFHKEVRVSARQFLDKNV</sequence>
<proteinExistence type="predicted"/>
<dbReference type="Proteomes" id="UP000298030">
    <property type="component" value="Unassembled WGS sequence"/>
</dbReference>
<comment type="caution">
    <text evidence="2">The sequence shown here is derived from an EMBL/GenBank/DDBJ whole genome shotgun (WGS) entry which is preliminary data.</text>
</comment>
<name>A0A4Y7SYJ9_COPMI</name>